<dbReference type="EMBL" id="FQWB01000002">
    <property type="protein sequence ID" value="SHG20745.1"/>
    <property type="molecule type" value="Genomic_DNA"/>
</dbReference>
<dbReference type="GO" id="GO:0004197">
    <property type="term" value="F:cysteine-type endopeptidase activity"/>
    <property type="evidence" value="ECO:0007669"/>
    <property type="project" value="InterPro"/>
</dbReference>
<dbReference type="STRING" id="468056.SAMN05443549_102430"/>
<gene>
    <name evidence="2" type="ORF">SAMN05443549_102430</name>
</gene>
<proteinExistence type="predicted"/>
<feature type="domain" description="Peptidase C14 caspase" evidence="1">
    <location>
        <begin position="1153"/>
        <end position="1369"/>
    </location>
</feature>
<dbReference type="InterPro" id="IPR036322">
    <property type="entry name" value="WD40_repeat_dom_sf"/>
</dbReference>
<name>A0A1M5HXQ0_9FLAO</name>
<sequence length="1381" mass="155691">MKHIKIILILFISTIGFSQVNSDIAIGLKDNHYRKVTATLLTKDEKSIITSDETGKILLFDANKFDYVKTIRKSSGIPIHSMRLIKNDSLLLISQKYQYSDGTTDSIIGIRLHDNKIVLKNKESFGFLGNTKKDLSIVNHKLNYGCNIEIIKNNFTSFYTFNNPENIDVLEISNDQKKIIYVERDYVSQKNIIIKDISSGAIVKQIPIKEKTEVLHLIFDTASESFYALCYLEEEKKMEIFKYKNDAIWNNSVFTYAYKGFSSSTLVTATATNNDQNIVITNNSFNSNPILVQKKGDKFSAMEIEMEFGTYPNIALQVPSKEEIIFYQNFNPNFSNAVSFNVYNTKTNKITGEFPNTIKGLSKGYFLPNDNWLVVGESITGSIDYVKYFNAGTFNNRFAKLKIDDYIPLKHNISSTAISANYGTLFDRVSGCQIFYGREKDKVLEGKYHYYKYDLINDKVTKLFEDQKGYFNILDYNDKTKSLLLSEGKYTDGSTASNKIMILENNENIELPKSYKTGKFSNNGDYLLTINSDDIAEVRNISNNEIIYSQKLDEGNIDVEIAGDSGFVISNSLRKKSSKNCYSQSLILEVNNNKVTSKVQDCAIISAISYKNESAALIINNQIVAVKDKALNFNASEIPLSVSFNSDATKIMVSFKTGIIKIYDANTLKELGSMMHPDKDSHVFLDTNGYYFSNIDAGNYLFATQSNQKVALQKIENEAFKPEKILSLFGKPNEEYAKTLDKAIAIRNESKTATNPETKVTGNAVSTPNENLGNPNLYLVSIGVSDYQQSKYNLTFADKDAKDIAHIYGKFDKNDIKDYKDKFFGDVFSLHEKKDQVIGKIKKYLGNVYKSTGDFFLVNPKENSWLEVNHNKFNLWNFNSQTVDSLIFSKDFPLSVYDKAKQVNPYPDGSGFALLNGDKIMNYSIKSKKTEFHKLPASTNSGDYALVSEKEWLIFEYTNSNSLTKVVLNFYDVEKSISNKQIEINLKNYKTKDEKGNLKTEDFEEYNLPHLRNISKDGEYVLFSINESLFMVDTKESNPVPVKIDADNKIESGDLISISQDGKTFCVLKTNSDGLRYNSFVYAIDGKSIENQSFTDKEYAIKGFSICDAKPRWVEMSEPLLDESWTDSNDNELLNNGQPFSFEKVFVTNLVNGDANSKNIKETLAHFFEKSKANDQVMIFLAGHGVLDKNNNYYFAPTDMDFTNVATNGISFESLVNSLKNAPAANKLLLMDSCHSGNTLDIANTNTDVNANVTTANSEHRGSSATSTKDETAFKVSEVVGTLFENFLSKSGVTIVSASSGSDVAYENKRLGNGAFTAAYIKLLKEKLNAGVSLEKEELQRSIPLTKEDISKLFKQVMESTNNKQVPDLREINDKTELKLW</sequence>
<organism evidence="2 3">
    <name type="scientific">Flavobacterium fluvii</name>
    <dbReference type="NCBI Taxonomy" id="468056"/>
    <lineage>
        <taxon>Bacteria</taxon>
        <taxon>Pseudomonadati</taxon>
        <taxon>Bacteroidota</taxon>
        <taxon>Flavobacteriia</taxon>
        <taxon>Flavobacteriales</taxon>
        <taxon>Flavobacteriaceae</taxon>
        <taxon>Flavobacterium</taxon>
    </lineage>
</organism>
<dbReference type="RefSeq" id="WP_073369487.1">
    <property type="nucleotide sequence ID" value="NZ_FQWB01000002.1"/>
</dbReference>
<dbReference type="OrthoDB" id="1492850at2"/>
<reference evidence="3" key="1">
    <citation type="submission" date="2016-11" db="EMBL/GenBank/DDBJ databases">
        <authorList>
            <person name="Varghese N."/>
            <person name="Submissions S."/>
        </authorList>
    </citation>
    <scope>NUCLEOTIDE SEQUENCE [LARGE SCALE GENOMIC DNA]</scope>
    <source>
        <strain evidence="3">DSM 19978</strain>
    </source>
</reference>
<dbReference type="InterPro" id="IPR011047">
    <property type="entry name" value="Quinoprotein_ADH-like_sf"/>
</dbReference>
<dbReference type="InterPro" id="IPR011600">
    <property type="entry name" value="Pept_C14_caspase"/>
</dbReference>
<dbReference type="GO" id="GO:0006508">
    <property type="term" value="P:proteolysis"/>
    <property type="evidence" value="ECO:0007669"/>
    <property type="project" value="InterPro"/>
</dbReference>
<dbReference type="SUPFAM" id="SSF50998">
    <property type="entry name" value="Quinoprotein alcohol dehydrogenase-like"/>
    <property type="match status" value="1"/>
</dbReference>
<evidence type="ECO:0000313" key="2">
    <source>
        <dbReference type="EMBL" id="SHG20745.1"/>
    </source>
</evidence>
<dbReference type="Gene3D" id="3.40.50.1460">
    <property type="match status" value="1"/>
</dbReference>
<dbReference type="SUPFAM" id="SSF50978">
    <property type="entry name" value="WD40 repeat-like"/>
    <property type="match status" value="1"/>
</dbReference>
<dbReference type="SUPFAM" id="SSF82171">
    <property type="entry name" value="DPP6 N-terminal domain-like"/>
    <property type="match status" value="1"/>
</dbReference>
<evidence type="ECO:0000259" key="1">
    <source>
        <dbReference type="Pfam" id="PF00656"/>
    </source>
</evidence>
<keyword evidence="3" id="KW-1185">Reference proteome</keyword>
<evidence type="ECO:0000313" key="3">
    <source>
        <dbReference type="Proteomes" id="UP000184516"/>
    </source>
</evidence>
<protein>
    <submittedName>
        <fullName evidence="2">Caspase domain-containing protein</fullName>
    </submittedName>
</protein>
<dbReference type="Pfam" id="PF00656">
    <property type="entry name" value="Peptidase_C14"/>
    <property type="match status" value="1"/>
</dbReference>
<accession>A0A1M5HXQ0</accession>
<dbReference type="Proteomes" id="UP000184516">
    <property type="component" value="Unassembled WGS sequence"/>
</dbReference>